<evidence type="ECO:0000256" key="3">
    <source>
        <dbReference type="ARBA" id="ARBA00011738"/>
    </source>
</evidence>
<feature type="domain" description="Aminotransferase class I/classII large" evidence="7">
    <location>
        <begin position="42"/>
        <end position="399"/>
    </location>
</feature>
<dbReference type="AlphaFoldDB" id="A0A931CKN3"/>
<dbReference type="InterPro" id="IPR050859">
    <property type="entry name" value="Class-I_PLP-dep_aminotransf"/>
</dbReference>
<dbReference type="Proteomes" id="UP000655366">
    <property type="component" value="Unassembled WGS sequence"/>
</dbReference>
<dbReference type="FunFam" id="3.40.640.10:FF:000053">
    <property type="entry name" value="Aminotransferase, class I"/>
    <property type="match status" value="1"/>
</dbReference>
<reference evidence="8 9" key="1">
    <citation type="submission" date="2020-11" db="EMBL/GenBank/DDBJ databases">
        <title>Arthrobacter antarcticus sp. nov., isolated from Antarctic Soil.</title>
        <authorList>
            <person name="Li J."/>
        </authorList>
    </citation>
    <scope>NUCLEOTIDE SEQUENCE [LARGE SCALE GENOMIC DNA]</scope>
    <source>
        <strain evidence="8 9">Z1-20</strain>
    </source>
</reference>
<comment type="cofactor">
    <cofactor evidence="1">
        <name>pyridoxal 5'-phosphate</name>
        <dbReference type="ChEBI" id="CHEBI:597326"/>
    </cofactor>
</comment>
<dbReference type="InterPro" id="IPR004839">
    <property type="entry name" value="Aminotransferase_I/II_large"/>
</dbReference>
<protein>
    <submittedName>
        <fullName evidence="8">PLP-dependent aminotransferase family protein</fullName>
    </submittedName>
</protein>
<dbReference type="GO" id="GO:0008483">
    <property type="term" value="F:transaminase activity"/>
    <property type="evidence" value="ECO:0007669"/>
    <property type="project" value="UniProtKB-KW"/>
</dbReference>
<evidence type="ECO:0000256" key="5">
    <source>
        <dbReference type="ARBA" id="ARBA00022679"/>
    </source>
</evidence>
<evidence type="ECO:0000313" key="8">
    <source>
        <dbReference type="EMBL" id="MBG0738225.1"/>
    </source>
</evidence>
<keyword evidence="9" id="KW-1185">Reference proteome</keyword>
<dbReference type="Gene3D" id="3.40.640.10">
    <property type="entry name" value="Type I PLP-dependent aspartate aminotransferase-like (Major domain)"/>
    <property type="match status" value="1"/>
</dbReference>
<dbReference type="EMBL" id="JADNYM010000002">
    <property type="protein sequence ID" value="MBG0738225.1"/>
    <property type="molecule type" value="Genomic_DNA"/>
</dbReference>
<comment type="subunit">
    <text evidence="3">Homodimer.</text>
</comment>
<comment type="similarity">
    <text evidence="2">Belongs to the class-I pyridoxal-phosphate-dependent aminotransferase family.</text>
</comment>
<dbReference type="SUPFAM" id="SSF53383">
    <property type="entry name" value="PLP-dependent transferases"/>
    <property type="match status" value="1"/>
</dbReference>
<evidence type="ECO:0000256" key="1">
    <source>
        <dbReference type="ARBA" id="ARBA00001933"/>
    </source>
</evidence>
<dbReference type="PANTHER" id="PTHR42790">
    <property type="entry name" value="AMINOTRANSFERASE"/>
    <property type="match status" value="1"/>
</dbReference>
<dbReference type="PANTHER" id="PTHR42790:SF19">
    <property type="entry name" value="KYNURENINE_ALPHA-AMINOADIPATE AMINOTRANSFERASE, MITOCHONDRIAL"/>
    <property type="match status" value="1"/>
</dbReference>
<dbReference type="InterPro" id="IPR015422">
    <property type="entry name" value="PyrdxlP-dep_Trfase_small"/>
</dbReference>
<gene>
    <name evidence="8" type="ORF">IV500_02085</name>
</gene>
<dbReference type="CDD" id="cd00609">
    <property type="entry name" value="AAT_like"/>
    <property type="match status" value="1"/>
</dbReference>
<proteinExistence type="inferred from homology"/>
<dbReference type="GO" id="GO:0030170">
    <property type="term" value="F:pyridoxal phosphate binding"/>
    <property type="evidence" value="ECO:0007669"/>
    <property type="project" value="InterPro"/>
</dbReference>
<evidence type="ECO:0000259" key="7">
    <source>
        <dbReference type="Pfam" id="PF00155"/>
    </source>
</evidence>
<name>A0A931CKN3_9MICC</name>
<dbReference type="InterPro" id="IPR015424">
    <property type="entry name" value="PyrdxlP-dep_Trfase"/>
</dbReference>
<dbReference type="Pfam" id="PF00155">
    <property type="entry name" value="Aminotran_1_2"/>
    <property type="match status" value="1"/>
</dbReference>
<evidence type="ECO:0000256" key="6">
    <source>
        <dbReference type="ARBA" id="ARBA00022898"/>
    </source>
</evidence>
<sequence>MTRTNPTRSAAALPLAGRASSLIGSVIDSSTSLLAAQKHDIVRFAMGSPADEAVPLEEFRDIAASVLDHSSMTYGATEGEPRLIENLLGYLQDTADPTAADRVTITAGGMQGLDLACKIFIDPGDLVIVESPTYTNGSATALSYGADLLEAPIDEHGLVVEALPDLVAMAGRTPKAIYTIPNFQNPSGTTLSLARRQQLLELAHLWNAVIIDDDPYGLLRFEGTDLPSFQSLSPADPLLFSVRTFSKILAPGLRVGWVDTDPAIRQLVINAKQAMDTCTNVPAQHIVAEFIRRGGLDSHLAGLRTEYRSRKNAMQQSLRRHLGDRVSSTDPEGGFFLWLTLQGADAQTSTRRLFETALAEGVAFIPGPALSAGGKFDDALRLCFASTTIDRAEEGIQRLARAMDRELVGRRTGTGA</sequence>
<dbReference type="Gene3D" id="3.90.1150.10">
    <property type="entry name" value="Aspartate Aminotransferase, domain 1"/>
    <property type="match status" value="1"/>
</dbReference>
<keyword evidence="6" id="KW-0663">Pyridoxal phosphate</keyword>
<dbReference type="GO" id="GO:1901605">
    <property type="term" value="P:alpha-amino acid metabolic process"/>
    <property type="evidence" value="ECO:0007669"/>
    <property type="project" value="TreeGrafter"/>
</dbReference>
<organism evidence="8 9">
    <name type="scientific">Arthrobacter terrae</name>
    <dbReference type="NCBI Taxonomy" id="2935737"/>
    <lineage>
        <taxon>Bacteria</taxon>
        <taxon>Bacillati</taxon>
        <taxon>Actinomycetota</taxon>
        <taxon>Actinomycetes</taxon>
        <taxon>Micrococcales</taxon>
        <taxon>Micrococcaceae</taxon>
        <taxon>Arthrobacter</taxon>
    </lineage>
</organism>
<keyword evidence="4 8" id="KW-0032">Aminotransferase</keyword>
<evidence type="ECO:0000256" key="4">
    <source>
        <dbReference type="ARBA" id="ARBA00022576"/>
    </source>
</evidence>
<evidence type="ECO:0000313" key="9">
    <source>
        <dbReference type="Proteomes" id="UP000655366"/>
    </source>
</evidence>
<dbReference type="RefSeq" id="WP_196395159.1">
    <property type="nucleotide sequence ID" value="NZ_JADNYM010000002.1"/>
</dbReference>
<evidence type="ECO:0000256" key="2">
    <source>
        <dbReference type="ARBA" id="ARBA00007441"/>
    </source>
</evidence>
<keyword evidence="5" id="KW-0808">Transferase</keyword>
<dbReference type="InterPro" id="IPR015421">
    <property type="entry name" value="PyrdxlP-dep_Trfase_major"/>
</dbReference>
<accession>A0A931CKN3</accession>
<comment type="caution">
    <text evidence="8">The sequence shown here is derived from an EMBL/GenBank/DDBJ whole genome shotgun (WGS) entry which is preliminary data.</text>
</comment>